<dbReference type="InterPro" id="IPR055733">
    <property type="entry name" value="DUF7309"/>
</dbReference>
<protein>
    <recommendedName>
        <fullName evidence="5">Integrase catalytic domain-containing protein</fullName>
    </recommendedName>
</protein>
<evidence type="ECO:0008006" key="5">
    <source>
        <dbReference type="Google" id="ProtNLM"/>
    </source>
</evidence>
<organism evidence="3 4">
    <name type="scientific">Thomasclavelia spiroformis</name>
    <dbReference type="NCBI Taxonomy" id="29348"/>
    <lineage>
        <taxon>Bacteria</taxon>
        <taxon>Bacillati</taxon>
        <taxon>Bacillota</taxon>
        <taxon>Erysipelotrichia</taxon>
        <taxon>Erysipelotrichales</taxon>
        <taxon>Coprobacillaceae</taxon>
        <taxon>Thomasclavelia</taxon>
    </lineage>
</organism>
<feature type="domain" description="DUF7309" evidence="2">
    <location>
        <begin position="8"/>
        <end position="175"/>
    </location>
</feature>
<dbReference type="Pfam" id="PF23988">
    <property type="entry name" value="DUF7309"/>
    <property type="match status" value="1"/>
</dbReference>
<dbReference type="AlphaFoldDB" id="A0A943EJ99"/>
<evidence type="ECO:0000259" key="1">
    <source>
        <dbReference type="Pfam" id="PF22007"/>
    </source>
</evidence>
<reference evidence="3" key="1">
    <citation type="submission" date="2021-02" db="EMBL/GenBank/DDBJ databases">
        <title>Infant gut strain persistence is associated with maternal origin, phylogeny, and functional potential including surface adhesion and iron acquisition.</title>
        <authorList>
            <person name="Lou Y.C."/>
        </authorList>
    </citation>
    <scope>NUCLEOTIDE SEQUENCE</scope>
    <source>
        <strain evidence="3">L3_108_000G1_dasL3_108_000G1_metabat.metabat.11</strain>
    </source>
</reference>
<dbReference type="EMBL" id="JAGZCC010000008">
    <property type="protein sequence ID" value="MBS5587614.1"/>
    <property type="molecule type" value="Genomic_DNA"/>
</dbReference>
<evidence type="ECO:0000313" key="3">
    <source>
        <dbReference type="EMBL" id="MBS5587614.1"/>
    </source>
</evidence>
<dbReference type="Proteomes" id="UP000751224">
    <property type="component" value="Unassembled WGS sequence"/>
</dbReference>
<name>A0A943EJ99_9FIRM</name>
<evidence type="ECO:0000313" key="4">
    <source>
        <dbReference type="Proteomes" id="UP000751224"/>
    </source>
</evidence>
<evidence type="ECO:0000259" key="2">
    <source>
        <dbReference type="Pfam" id="PF23988"/>
    </source>
</evidence>
<feature type="domain" description="DUF6930" evidence="1">
    <location>
        <begin position="209"/>
        <end position="326"/>
    </location>
</feature>
<dbReference type="InterPro" id="IPR054216">
    <property type="entry name" value="DUF6930"/>
</dbReference>
<gene>
    <name evidence="3" type="ORF">KHX14_02180</name>
</gene>
<dbReference type="Pfam" id="PF22007">
    <property type="entry name" value="DUF6930"/>
    <property type="match status" value="1"/>
</dbReference>
<sequence length="330" mass="39132">MKHNLNIWKELYDVINQWKITKPWQQFWSDNWIQINLPDGNTYYCSIMGKIGDCIGLSVYQNNDGLCDLESLLIEQIDSSVTKYLMYDQNCLVFYLGNRVEVPKQQKEIIKALGLKYRGNGNWPYFLSYKKRFIPYHINDDQAQILVQIMQQLLDITSLYNKKEIDVKFDEDEIINAYQKDKQWYYEPIIIPQLDKFISIEMSNENEKQKIINQHHNDNNLIMDLIYLNNPINDKNYNRPINPLLFIVLDETSQMIIYNHILSPEDDEITVVLTFLCSYILENGIPQTIFIRNPSVWCAIEDLCRCCKINLQFTPLSMIDYIVNDIKSMF</sequence>
<accession>A0A943EJ99</accession>
<proteinExistence type="predicted"/>
<dbReference type="RefSeq" id="WP_297670442.1">
    <property type="nucleotide sequence ID" value="NZ_JAGZCC010000008.1"/>
</dbReference>
<comment type="caution">
    <text evidence="3">The sequence shown here is derived from an EMBL/GenBank/DDBJ whole genome shotgun (WGS) entry which is preliminary data.</text>
</comment>